<dbReference type="Gene3D" id="3.30.450.20">
    <property type="entry name" value="PAS domain"/>
    <property type="match status" value="2"/>
</dbReference>
<dbReference type="PANTHER" id="PTHR42878">
    <property type="entry name" value="TWO-COMPONENT HISTIDINE KINASE"/>
    <property type="match status" value="1"/>
</dbReference>
<feature type="domain" description="PAC" evidence="15">
    <location>
        <begin position="216"/>
        <end position="268"/>
    </location>
</feature>
<dbReference type="GO" id="GO:0000156">
    <property type="term" value="F:phosphorelay response regulator activity"/>
    <property type="evidence" value="ECO:0007669"/>
    <property type="project" value="TreeGrafter"/>
</dbReference>
<proteinExistence type="predicted"/>
<protein>
    <recommendedName>
        <fullName evidence="3">histidine kinase</fullName>
        <ecNumber evidence="3">2.7.13.3</ecNumber>
    </recommendedName>
</protein>
<dbReference type="OrthoDB" id="8807260at2"/>
<dbReference type="SMART" id="SM00388">
    <property type="entry name" value="HisKA"/>
    <property type="match status" value="1"/>
</dbReference>
<keyword evidence="12" id="KW-0472">Membrane</keyword>
<dbReference type="EMBL" id="FODO01000019">
    <property type="protein sequence ID" value="SEO79962.1"/>
    <property type="molecule type" value="Genomic_DNA"/>
</dbReference>
<organism evidence="16 17">
    <name type="scientific">Nitrosomonas oligotropha</name>
    <dbReference type="NCBI Taxonomy" id="42354"/>
    <lineage>
        <taxon>Bacteria</taxon>
        <taxon>Pseudomonadati</taxon>
        <taxon>Pseudomonadota</taxon>
        <taxon>Betaproteobacteria</taxon>
        <taxon>Nitrosomonadales</taxon>
        <taxon>Nitrosomonadaceae</taxon>
        <taxon>Nitrosomonas</taxon>
    </lineage>
</organism>
<dbReference type="SMART" id="SM00091">
    <property type="entry name" value="PAS"/>
    <property type="match status" value="1"/>
</dbReference>
<feature type="domain" description="PAS" evidence="14">
    <location>
        <begin position="142"/>
        <end position="213"/>
    </location>
</feature>
<dbReference type="RefSeq" id="WP_090320667.1">
    <property type="nucleotide sequence ID" value="NZ_FNOE01000020.1"/>
</dbReference>
<evidence type="ECO:0000256" key="2">
    <source>
        <dbReference type="ARBA" id="ARBA00004429"/>
    </source>
</evidence>
<dbReference type="InterPro" id="IPR000700">
    <property type="entry name" value="PAS-assoc_C"/>
</dbReference>
<dbReference type="InterPro" id="IPR050351">
    <property type="entry name" value="BphY/WalK/GraS-like"/>
</dbReference>
<dbReference type="PANTHER" id="PTHR42878:SF7">
    <property type="entry name" value="SENSOR HISTIDINE KINASE GLRK"/>
    <property type="match status" value="1"/>
</dbReference>
<evidence type="ECO:0000259" key="15">
    <source>
        <dbReference type="PROSITE" id="PS50113"/>
    </source>
</evidence>
<feature type="domain" description="Histidine kinase" evidence="13">
    <location>
        <begin position="286"/>
        <end position="505"/>
    </location>
</feature>
<evidence type="ECO:0000256" key="12">
    <source>
        <dbReference type="ARBA" id="ARBA00023136"/>
    </source>
</evidence>
<keyword evidence="6" id="KW-0812">Transmembrane</keyword>
<dbReference type="STRING" id="42354.SAMN05216333_11960"/>
<evidence type="ECO:0000313" key="16">
    <source>
        <dbReference type="EMBL" id="SEO79962.1"/>
    </source>
</evidence>
<reference evidence="17" key="1">
    <citation type="submission" date="2016-10" db="EMBL/GenBank/DDBJ databases">
        <authorList>
            <person name="Varghese N."/>
            <person name="Submissions S."/>
        </authorList>
    </citation>
    <scope>NUCLEOTIDE SEQUENCE [LARGE SCALE GENOMIC DNA]</scope>
    <source>
        <strain evidence="17">Nm76</strain>
    </source>
</reference>
<dbReference type="Pfam" id="PF13426">
    <property type="entry name" value="PAS_9"/>
    <property type="match status" value="1"/>
</dbReference>
<dbReference type="CDD" id="cd00075">
    <property type="entry name" value="HATPase"/>
    <property type="match status" value="1"/>
</dbReference>
<evidence type="ECO:0000256" key="9">
    <source>
        <dbReference type="ARBA" id="ARBA00022840"/>
    </source>
</evidence>
<dbReference type="NCBIfam" id="TIGR00229">
    <property type="entry name" value="sensory_box"/>
    <property type="match status" value="2"/>
</dbReference>
<evidence type="ECO:0000256" key="7">
    <source>
        <dbReference type="ARBA" id="ARBA00022741"/>
    </source>
</evidence>
<evidence type="ECO:0000256" key="11">
    <source>
        <dbReference type="ARBA" id="ARBA00023012"/>
    </source>
</evidence>
<dbReference type="SUPFAM" id="SSF55785">
    <property type="entry name" value="PYP-like sensor domain (PAS domain)"/>
    <property type="match status" value="2"/>
</dbReference>
<dbReference type="Gene3D" id="1.10.287.130">
    <property type="match status" value="1"/>
</dbReference>
<dbReference type="InterPro" id="IPR036890">
    <property type="entry name" value="HATPase_C_sf"/>
</dbReference>
<dbReference type="InterPro" id="IPR005467">
    <property type="entry name" value="His_kinase_dom"/>
</dbReference>
<evidence type="ECO:0000256" key="5">
    <source>
        <dbReference type="ARBA" id="ARBA00022679"/>
    </source>
</evidence>
<dbReference type="GO" id="GO:0007234">
    <property type="term" value="P:osmosensory signaling via phosphorelay pathway"/>
    <property type="evidence" value="ECO:0007669"/>
    <property type="project" value="TreeGrafter"/>
</dbReference>
<dbReference type="Proteomes" id="UP000198814">
    <property type="component" value="Unassembled WGS sequence"/>
</dbReference>
<keyword evidence="10" id="KW-1133">Transmembrane helix</keyword>
<dbReference type="Gene3D" id="3.30.565.10">
    <property type="entry name" value="Histidine kinase-like ATPase, C-terminal domain"/>
    <property type="match status" value="1"/>
</dbReference>
<evidence type="ECO:0000256" key="4">
    <source>
        <dbReference type="ARBA" id="ARBA00022553"/>
    </source>
</evidence>
<dbReference type="GO" id="GO:0030295">
    <property type="term" value="F:protein kinase activator activity"/>
    <property type="evidence" value="ECO:0007669"/>
    <property type="project" value="TreeGrafter"/>
</dbReference>
<dbReference type="CDD" id="cd00082">
    <property type="entry name" value="HisKA"/>
    <property type="match status" value="1"/>
</dbReference>
<keyword evidence="4" id="KW-0597">Phosphoprotein</keyword>
<feature type="domain" description="PAC" evidence="15">
    <location>
        <begin position="93"/>
        <end position="145"/>
    </location>
</feature>
<dbReference type="PROSITE" id="PS50109">
    <property type="entry name" value="HIS_KIN"/>
    <property type="match status" value="1"/>
</dbReference>
<dbReference type="AlphaFoldDB" id="A0A1H8SMP4"/>
<dbReference type="GO" id="GO:0000155">
    <property type="term" value="F:phosphorelay sensor kinase activity"/>
    <property type="evidence" value="ECO:0007669"/>
    <property type="project" value="InterPro"/>
</dbReference>
<keyword evidence="7" id="KW-0547">Nucleotide-binding</keyword>
<dbReference type="GO" id="GO:0005886">
    <property type="term" value="C:plasma membrane"/>
    <property type="evidence" value="ECO:0007669"/>
    <property type="project" value="UniProtKB-SubCell"/>
</dbReference>
<dbReference type="InterPro" id="IPR000014">
    <property type="entry name" value="PAS"/>
</dbReference>
<keyword evidence="5" id="KW-0808">Transferase</keyword>
<dbReference type="SMART" id="SM00086">
    <property type="entry name" value="PAC"/>
    <property type="match status" value="2"/>
</dbReference>
<dbReference type="GO" id="GO:0005524">
    <property type="term" value="F:ATP binding"/>
    <property type="evidence" value="ECO:0007669"/>
    <property type="project" value="UniProtKB-KW"/>
</dbReference>
<dbReference type="EC" id="2.7.13.3" evidence="3"/>
<dbReference type="SUPFAM" id="SSF55874">
    <property type="entry name" value="ATPase domain of HSP90 chaperone/DNA topoisomerase II/histidine kinase"/>
    <property type="match status" value="1"/>
</dbReference>
<dbReference type="Pfam" id="PF02518">
    <property type="entry name" value="HATPase_c"/>
    <property type="match status" value="1"/>
</dbReference>
<evidence type="ECO:0000256" key="10">
    <source>
        <dbReference type="ARBA" id="ARBA00022989"/>
    </source>
</evidence>
<dbReference type="InterPro" id="IPR004358">
    <property type="entry name" value="Sig_transdc_His_kin-like_C"/>
</dbReference>
<sequence>MNYRPNFNLATFDSLESQQKRLSLLCKTAEIGEWSYVFSTDFTVWSDYLYDFYELDKDFECAELLQSTQLYQGSEKEKMQALIAHVTATKKERSDDFMIVMQDGRVKWHTTTIHPILDAYGEITGLYGIVQNITARKNSELDLQRMAYVAEKTNGIVMITDPEKKIIWINNSFEEILGYRSEEVIGLDPAAFLQGEETSAETIREITRSLRSSGTFSGEILNYTKSGEKIWLYLNIAAVYDDAGKLINYVAVENDITVIKTAEHRLQKAMEKERELNRFKTQFVSLASHQFRTPLATIRSSIDLLDLRMESAGLSASFIEFFQKHKAIMAEETTRMTELMENILDIGRIDEGKIELTKKHLPFRQFMDAFVQSNVEPNEQQRKLDYHFDAPDCIVNIDEIVLRNVLRNIVSNAFKYSEGKQAPEMTVKLQDGVYLITVKDYGIGIPEKDQAFLFQSFFRASNAKVYPGSGLGLMIAKKLITLHGGDISLESRVGSGCTITIQLPV</sequence>
<comment type="catalytic activity">
    <reaction evidence="1">
        <text>ATP + protein L-histidine = ADP + protein N-phospho-L-histidine.</text>
        <dbReference type="EC" id="2.7.13.3"/>
    </reaction>
</comment>
<evidence type="ECO:0000256" key="8">
    <source>
        <dbReference type="ARBA" id="ARBA00022777"/>
    </source>
</evidence>
<dbReference type="InterPro" id="IPR003661">
    <property type="entry name" value="HisK_dim/P_dom"/>
</dbReference>
<dbReference type="SUPFAM" id="SSF47384">
    <property type="entry name" value="Homodimeric domain of signal transducing histidine kinase"/>
    <property type="match status" value="1"/>
</dbReference>
<evidence type="ECO:0000313" key="17">
    <source>
        <dbReference type="Proteomes" id="UP000198814"/>
    </source>
</evidence>
<keyword evidence="17" id="KW-1185">Reference proteome</keyword>
<keyword evidence="9" id="KW-0067">ATP-binding</keyword>
<dbReference type="PROSITE" id="PS50113">
    <property type="entry name" value="PAC"/>
    <property type="match status" value="2"/>
</dbReference>
<evidence type="ECO:0000256" key="6">
    <source>
        <dbReference type="ARBA" id="ARBA00022692"/>
    </source>
</evidence>
<accession>A0A1H8SMP4</accession>
<gene>
    <name evidence="16" type="ORF">SAMN05216333_11960</name>
</gene>
<comment type="subcellular location">
    <subcellularLocation>
        <location evidence="2">Cell inner membrane</location>
        <topology evidence="2">Multi-pass membrane protein</topology>
    </subcellularLocation>
</comment>
<evidence type="ECO:0000259" key="14">
    <source>
        <dbReference type="PROSITE" id="PS50112"/>
    </source>
</evidence>
<dbReference type="CDD" id="cd00130">
    <property type="entry name" value="PAS"/>
    <property type="match status" value="1"/>
</dbReference>
<evidence type="ECO:0000256" key="3">
    <source>
        <dbReference type="ARBA" id="ARBA00012438"/>
    </source>
</evidence>
<keyword evidence="8" id="KW-0418">Kinase</keyword>
<dbReference type="InterPro" id="IPR035965">
    <property type="entry name" value="PAS-like_dom_sf"/>
</dbReference>
<keyword evidence="11" id="KW-0902">Two-component regulatory system</keyword>
<name>A0A1H8SMP4_9PROT</name>
<dbReference type="InterPro" id="IPR001610">
    <property type="entry name" value="PAC"/>
</dbReference>
<dbReference type="InterPro" id="IPR003594">
    <property type="entry name" value="HATPase_dom"/>
</dbReference>
<dbReference type="InterPro" id="IPR036097">
    <property type="entry name" value="HisK_dim/P_sf"/>
</dbReference>
<evidence type="ECO:0000259" key="13">
    <source>
        <dbReference type="PROSITE" id="PS50109"/>
    </source>
</evidence>
<dbReference type="Pfam" id="PF00512">
    <property type="entry name" value="HisKA"/>
    <property type="match status" value="1"/>
</dbReference>
<dbReference type="FunFam" id="3.30.565.10:FF:000006">
    <property type="entry name" value="Sensor histidine kinase WalK"/>
    <property type="match status" value="1"/>
</dbReference>
<evidence type="ECO:0000256" key="1">
    <source>
        <dbReference type="ARBA" id="ARBA00000085"/>
    </source>
</evidence>
<dbReference type="PROSITE" id="PS50112">
    <property type="entry name" value="PAS"/>
    <property type="match status" value="1"/>
</dbReference>
<dbReference type="SMART" id="SM00387">
    <property type="entry name" value="HATPase_c"/>
    <property type="match status" value="1"/>
</dbReference>
<dbReference type="PRINTS" id="PR00344">
    <property type="entry name" value="BCTRLSENSOR"/>
</dbReference>